<dbReference type="InterPro" id="IPR020904">
    <property type="entry name" value="Sc_DH/Rdtase_CS"/>
</dbReference>
<dbReference type="PANTHER" id="PTHR44279">
    <property type="entry name" value="HYDROXYSTEROID (11-BETA) DEHYDROGENASE 1-LIKE B-RELATED"/>
    <property type="match status" value="1"/>
</dbReference>
<dbReference type="PANTHER" id="PTHR44279:SF2">
    <property type="entry name" value="HYDROXYSTEROID (11-BETA) DEHYDROGENASE 1-LIKE B-RELATED"/>
    <property type="match status" value="1"/>
</dbReference>
<dbReference type="Gene3D" id="3.40.50.720">
    <property type="entry name" value="NAD(P)-binding Rossmann-like Domain"/>
    <property type="match status" value="1"/>
</dbReference>
<evidence type="ECO:0000256" key="1">
    <source>
        <dbReference type="ARBA" id="ARBA00022857"/>
    </source>
</evidence>
<dbReference type="GO" id="GO:0016491">
    <property type="term" value="F:oxidoreductase activity"/>
    <property type="evidence" value="ECO:0007669"/>
    <property type="project" value="TreeGrafter"/>
</dbReference>
<protein>
    <submittedName>
        <fullName evidence="2">Uncharacterized protein</fullName>
    </submittedName>
</protein>
<evidence type="ECO:0000313" key="3">
    <source>
        <dbReference type="Proteomes" id="UP001211907"/>
    </source>
</evidence>
<gene>
    <name evidence="2" type="ORF">HK100_008839</name>
</gene>
<dbReference type="AlphaFoldDB" id="A0AAD5X7L4"/>
<dbReference type="Proteomes" id="UP001211907">
    <property type="component" value="Unassembled WGS sequence"/>
</dbReference>
<comment type="caution">
    <text evidence="2">The sequence shown here is derived from an EMBL/GenBank/DDBJ whole genome shotgun (WGS) entry which is preliminary data.</text>
</comment>
<dbReference type="Pfam" id="PF00106">
    <property type="entry name" value="adh_short"/>
    <property type="match status" value="1"/>
</dbReference>
<dbReference type="EMBL" id="JADGJH010004383">
    <property type="protein sequence ID" value="KAJ3086019.1"/>
    <property type="molecule type" value="Genomic_DNA"/>
</dbReference>
<evidence type="ECO:0000313" key="2">
    <source>
        <dbReference type="EMBL" id="KAJ3086019.1"/>
    </source>
</evidence>
<dbReference type="InterPro" id="IPR036291">
    <property type="entry name" value="NAD(P)-bd_dom_sf"/>
</dbReference>
<organism evidence="2 3">
    <name type="scientific">Physocladia obscura</name>
    <dbReference type="NCBI Taxonomy" id="109957"/>
    <lineage>
        <taxon>Eukaryota</taxon>
        <taxon>Fungi</taxon>
        <taxon>Fungi incertae sedis</taxon>
        <taxon>Chytridiomycota</taxon>
        <taxon>Chytridiomycota incertae sedis</taxon>
        <taxon>Chytridiomycetes</taxon>
        <taxon>Chytridiales</taxon>
        <taxon>Chytriomycetaceae</taxon>
        <taxon>Physocladia</taxon>
    </lineage>
</organism>
<dbReference type="SUPFAM" id="SSF51735">
    <property type="entry name" value="NAD(P)-binding Rossmann-fold domains"/>
    <property type="match status" value="1"/>
</dbReference>
<reference evidence="2" key="1">
    <citation type="submission" date="2020-05" db="EMBL/GenBank/DDBJ databases">
        <title>Phylogenomic resolution of chytrid fungi.</title>
        <authorList>
            <person name="Stajich J.E."/>
            <person name="Amses K."/>
            <person name="Simmons R."/>
            <person name="Seto K."/>
            <person name="Myers J."/>
            <person name="Bonds A."/>
            <person name="Quandt C.A."/>
            <person name="Barry K."/>
            <person name="Liu P."/>
            <person name="Grigoriev I."/>
            <person name="Longcore J.E."/>
            <person name="James T.Y."/>
        </authorList>
    </citation>
    <scope>NUCLEOTIDE SEQUENCE</scope>
    <source>
        <strain evidence="2">JEL0513</strain>
    </source>
</reference>
<accession>A0AAD5X7L4</accession>
<sequence>MESNYFGYVNIALAAIPHLQKSDTASLTVVGSLAGRVGSPFVHAYSASKFAIDGFFNCLRHELAFQKENKIVITNCVLGAIGTQNFFDTVSVHSESVLKIAVSPEDTARRILEGIVGREKQFYFPAFIQAQYVINSISPALGYKILRIAHNLSDRTA</sequence>
<proteinExistence type="predicted"/>
<name>A0AAD5X7L4_9FUNG</name>
<keyword evidence="1" id="KW-0521">NADP</keyword>
<dbReference type="PROSITE" id="PS00061">
    <property type="entry name" value="ADH_SHORT"/>
    <property type="match status" value="1"/>
</dbReference>
<keyword evidence="3" id="KW-1185">Reference proteome</keyword>
<dbReference type="InterPro" id="IPR051253">
    <property type="entry name" value="11-beta-HSD"/>
</dbReference>
<dbReference type="InterPro" id="IPR002347">
    <property type="entry name" value="SDR_fam"/>
</dbReference>